<evidence type="ECO:0000313" key="7">
    <source>
        <dbReference type="Proteomes" id="UP000754644"/>
    </source>
</evidence>
<dbReference type="EMBL" id="JABMOJ010000018">
    <property type="protein sequence ID" value="NQV63809.1"/>
    <property type="molecule type" value="Genomic_DNA"/>
</dbReference>
<organism evidence="6 7">
    <name type="scientific">SAR86 cluster bacterium</name>
    <dbReference type="NCBI Taxonomy" id="2030880"/>
    <lineage>
        <taxon>Bacteria</taxon>
        <taxon>Pseudomonadati</taxon>
        <taxon>Pseudomonadota</taxon>
        <taxon>Gammaproteobacteria</taxon>
        <taxon>SAR86 cluster</taxon>
    </lineage>
</organism>
<reference evidence="6" key="1">
    <citation type="submission" date="2020-05" db="EMBL/GenBank/DDBJ databases">
        <title>Sulfur intermediates as new biogeochemical hubs in an aquatic model microbial ecosystem.</title>
        <authorList>
            <person name="Vigneron A."/>
        </authorList>
    </citation>
    <scope>NUCLEOTIDE SEQUENCE</scope>
    <source>
        <strain evidence="6">Bin.250</strain>
    </source>
</reference>
<protein>
    <recommendedName>
        <fullName evidence="2">Signaling pathway modulator ZraP</fullName>
    </recommendedName>
    <alternativeName>
        <fullName evidence="3">Zinc resistance-associated protein</fullName>
    </alternativeName>
</protein>
<evidence type="ECO:0000256" key="1">
    <source>
        <dbReference type="ARBA" id="ARBA00044945"/>
    </source>
</evidence>
<dbReference type="Gene3D" id="1.20.120.1490">
    <property type="match status" value="1"/>
</dbReference>
<keyword evidence="5" id="KW-0472">Membrane</keyword>
<feature type="region of interest" description="Disordered" evidence="4">
    <location>
        <begin position="140"/>
        <end position="162"/>
    </location>
</feature>
<accession>A0A973A6P2</accession>
<gene>
    <name evidence="6" type="ORF">HQ497_00465</name>
</gene>
<evidence type="ECO:0000313" key="6">
    <source>
        <dbReference type="EMBL" id="NQV63809.1"/>
    </source>
</evidence>
<evidence type="ECO:0000256" key="2">
    <source>
        <dbReference type="ARBA" id="ARBA00044983"/>
    </source>
</evidence>
<feature type="transmembrane region" description="Helical" evidence="5">
    <location>
        <begin position="12"/>
        <end position="34"/>
    </location>
</feature>
<dbReference type="Proteomes" id="UP000754644">
    <property type="component" value="Unassembled WGS sequence"/>
</dbReference>
<dbReference type="InterPro" id="IPR025961">
    <property type="entry name" value="Metal_resist"/>
</dbReference>
<name>A0A973A6P2_9GAMM</name>
<dbReference type="AlphaFoldDB" id="A0A973A6P2"/>
<comment type="caution">
    <text evidence="6">The sequence shown here is derived from an EMBL/GenBank/DDBJ whole genome shotgun (WGS) entry which is preliminary data.</text>
</comment>
<feature type="compositionally biased region" description="Basic residues" evidence="4">
    <location>
        <begin position="140"/>
        <end position="151"/>
    </location>
</feature>
<dbReference type="Pfam" id="PF13801">
    <property type="entry name" value="Metal_resist"/>
    <property type="match status" value="1"/>
</dbReference>
<comment type="similarity">
    <text evidence="1">Belongs to the ZraP family.</text>
</comment>
<keyword evidence="5" id="KW-1133">Transmembrane helix</keyword>
<proteinExistence type="inferred from homology"/>
<evidence type="ECO:0000256" key="3">
    <source>
        <dbReference type="ARBA" id="ARBA00045001"/>
    </source>
</evidence>
<sequence>MTTQTNNRKLLLIALISSLAINLLFIGAIVGRVLNGPPAGPFPNHLGWIVRDLDPAVRQTLAPELQAHAQKVRPVRQEMRLAQRAFHQALLADPLDDVALAAALNDLEQTSSTYQALMHSEMLNIFRKLNPDERARAAKFLRHQDRRRKSKHDNSTATQAKP</sequence>
<evidence type="ECO:0000256" key="4">
    <source>
        <dbReference type="SAM" id="MobiDB-lite"/>
    </source>
</evidence>
<keyword evidence="5" id="KW-0812">Transmembrane</keyword>
<evidence type="ECO:0000256" key="5">
    <source>
        <dbReference type="SAM" id="Phobius"/>
    </source>
</evidence>